<dbReference type="EMBL" id="EAAA01000599">
    <property type="status" value="NOT_ANNOTATED_CDS"/>
    <property type="molecule type" value="Genomic_DNA"/>
</dbReference>
<sequence>MSELAPQAGLAPNSTKCPKPYKPTCKTKPETFIDYNQCLFLVCKEQPTVGNVTAADVTSWEAEMNIFNNYLMPMWKQLFSSYKNTKKSDGAP</sequence>
<dbReference type="AlphaFoldDB" id="H2XTK4"/>
<reference evidence="2" key="2">
    <citation type="journal article" date="2008" name="Genome Biol.">
        <title>Improved genome assembly and evidence-based global gene model set for the chordate Ciona intestinalis: new insight into intron and operon populations.</title>
        <authorList>
            <person name="Satou Y."/>
            <person name="Mineta K."/>
            <person name="Ogasawara M."/>
            <person name="Sasakura Y."/>
            <person name="Shoguchi E."/>
            <person name="Ueno K."/>
            <person name="Yamada L."/>
            <person name="Matsumoto J."/>
            <person name="Wasserscheid J."/>
            <person name="Dewar K."/>
            <person name="Wiley G.B."/>
            <person name="Macmil S.L."/>
            <person name="Roe B.A."/>
            <person name="Zeller R.W."/>
            <person name="Hastings K.E."/>
            <person name="Lemaire P."/>
            <person name="Lindquist E."/>
            <person name="Endo T."/>
            <person name="Hotta K."/>
            <person name="Inaba K."/>
        </authorList>
    </citation>
    <scope>NUCLEOTIDE SEQUENCE [LARGE SCALE GENOMIC DNA]</scope>
    <source>
        <strain evidence="2">wild type</strain>
    </source>
</reference>
<feature type="region of interest" description="Disordered" evidence="1">
    <location>
        <begin position="1"/>
        <end position="20"/>
    </location>
</feature>
<name>H2XTK4_CIOIN</name>
<evidence type="ECO:0000313" key="2">
    <source>
        <dbReference type="Ensembl" id="ENSCINP00000032988.1"/>
    </source>
</evidence>
<accession>H2XTK4</accession>
<protein>
    <submittedName>
        <fullName evidence="2">Uncharacterized protein</fullName>
    </submittedName>
</protein>
<dbReference type="Proteomes" id="UP000008144">
    <property type="component" value="Chromosome 10"/>
</dbReference>
<proteinExistence type="predicted"/>
<keyword evidence="3" id="KW-1185">Reference proteome</keyword>
<reference evidence="2" key="3">
    <citation type="submission" date="2025-08" db="UniProtKB">
        <authorList>
            <consortium name="Ensembl"/>
        </authorList>
    </citation>
    <scope>IDENTIFICATION</scope>
</reference>
<dbReference type="Ensembl" id="ENSCINT00000032460.1">
    <property type="protein sequence ID" value="ENSCINP00000032988.1"/>
    <property type="gene ID" value="ENSCING00000019215.1"/>
</dbReference>
<organism evidence="2 3">
    <name type="scientific">Ciona intestinalis</name>
    <name type="common">Transparent sea squirt</name>
    <name type="synonym">Ascidia intestinalis</name>
    <dbReference type="NCBI Taxonomy" id="7719"/>
    <lineage>
        <taxon>Eukaryota</taxon>
        <taxon>Metazoa</taxon>
        <taxon>Chordata</taxon>
        <taxon>Tunicata</taxon>
        <taxon>Ascidiacea</taxon>
        <taxon>Phlebobranchia</taxon>
        <taxon>Cionidae</taxon>
        <taxon>Ciona</taxon>
    </lineage>
</organism>
<evidence type="ECO:0000313" key="3">
    <source>
        <dbReference type="Proteomes" id="UP000008144"/>
    </source>
</evidence>
<reference evidence="2" key="4">
    <citation type="submission" date="2025-09" db="UniProtKB">
        <authorList>
            <consortium name="Ensembl"/>
        </authorList>
    </citation>
    <scope>IDENTIFICATION</scope>
</reference>
<reference evidence="3" key="1">
    <citation type="journal article" date="2002" name="Science">
        <title>The draft genome of Ciona intestinalis: insights into chordate and vertebrate origins.</title>
        <authorList>
            <person name="Dehal P."/>
            <person name="Satou Y."/>
            <person name="Campbell R.K."/>
            <person name="Chapman J."/>
            <person name="Degnan B."/>
            <person name="De Tomaso A."/>
            <person name="Davidson B."/>
            <person name="Di Gregorio A."/>
            <person name="Gelpke M."/>
            <person name="Goodstein D.M."/>
            <person name="Harafuji N."/>
            <person name="Hastings K.E."/>
            <person name="Ho I."/>
            <person name="Hotta K."/>
            <person name="Huang W."/>
            <person name="Kawashima T."/>
            <person name="Lemaire P."/>
            <person name="Martinez D."/>
            <person name="Meinertzhagen I.A."/>
            <person name="Necula S."/>
            <person name="Nonaka M."/>
            <person name="Putnam N."/>
            <person name="Rash S."/>
            <person name="Saiga H."/>
            <person name="Satake M."/>
            <person name="Terry A."/>
            <person name="Yamada L."/>
            <person name="Wang H.G."/>
            <person name="Awazu S."/>
            <person name="Azumi K."/>
            <person name="Boore J."/>
            <person name="Branno M."/>
            <person name="Chin-Bow S."/>
            <person name="DeSantis R."/>
            <person name="Doyle S."/>
            <person name="Francino P."/>
            <person name="Keys D.N."/>
            <person name="Haga S."/>
            <person name="Hayashi H."/>
            <person name="Hino K."/>
            <person name="Imai K.S."/>
            <person name="Inaba K."/>
            <person name="Kano S."/>
            <person name="Kobayashi K."/>
            <person name="Kobayashi M."/>
            <person name="Lee B.I."/>
            <person name="Makabe K.W."/>
            <person name="Manohar C."/>
            <person name="Matassi G."/>
            <person name="Medina M."/>
            <person name="Mochizuki Y."/>
            <person name="Mount S."/>
            <person name="Morishita T."/>
            <person name="Miura S."/>
            <person name="Nakayama A."/>
            <person name="Nishizaka S."/>
            <person name="Nomoto H."/>
            <person name="Ohta F."/>
            <person name="Oishi K."/>
            <person name="Rigoutsos I."/>
            <person name="Sano M."/>
            <person name="Sasaki A."/>
            <person name="Sasakura Y."/>
            <person name="Shoguchi E."/>
            <person name="Shin-i T."/>
            <person name="Spagnuolo A."/>
            <person name="Stainier D."/>
            <person name="Suzuki M.M."/>
            <person name="Tassy O."/>
            <person name="Takatori N."/>
            <person name="Tokuoka M."/>
            <person name="Yagi K."/>
            <person name="Yoshizaki F."/>
            <person name="Wada S."/>
            <person name="Zhang C."/>
            <person name="Hyatt P.D."/>
            <person name="Larimer F."/>
            <person name="Detter C."/>
            <person name="Doggett N."/>
            <person name="Glavina T."/>
            <person name="Hawkins T."/>
            <person name="Richardson P."/>
            <person name="Lucas S."/>
            <person name="Kohara Y."/>
            <person name="Levine M."/>
            <person name="Satoh N."/>
            <person name="Rokhsar D.S."/>
        </authorList>
    </citation>
    <scope>NUCLEOTIDE SEQUENCE [LARGE SCALE GENOMIC DNA]</scope>
</reference>
<dbReference type="InParanoid" id="H2XTK4"/>
<evidence type="ECO:0000256" key="1">
    <source>
        <dbReference type="SAM" id="MobiDB-lite"/>
    </source>
</evidence>
<dbReference type="HOGENOM" id="CLU_2412565_0_0_1"/>